<dbReference type="SUPFAM" id="SSF55298">
    <property type="entry name" value="YjgF-like"/>
    <property type="match status" value="1"/>
</dbReference>
<evidence type="ECO:0000313" key="2">
    <source>
        <dbReference type="Proteomes" id="UP001610631"/>
    </source>
</evidence>
<protein>
    <submittedName>
        <fullName evidence="1">RidA family protein</fullName>
        <ecNumber evidence="1">3.5.-.-</ecNumber>
    </submittedName>
</protein>
<dbReference type="EMBL" id="JBBDHD010000104">
    <property type="protein sequence ID" value="MFH7599004.1"/>
    <property type="molecule type" value="Genomic_DNA"/>
</dbReference>
<dbReference type="Gene3D" id="3.30.1330.40">
    <property type="entry name" value="RutC-like"/>
    <property type="match status" value="1"/>
</dbReference>
<dbReference type="EC" id="3.5.-.-" evidence="1"/>
<name>A0ABW7PKQ5_9ACTN</name>
<dbReference type="Pfam" id="PF01042">
    <property type="entry name" value="Ribonuc_L-PSP"/>
    <property type="match status" value="1"/>
</dbReference>
<dbReference type="PANTHER" id="PTHR43857">
    <property type="entry name" value="BLR7761 PROTEIN"/>
    <property type="match status" value="1"/>
</dbReference>
<proteinExistence type="predicted"/>
<dbReference type="InterPro" id="IPR006175">
    <property type="entry name" value="YjgF/YER057c/UK114"/>
</dbReference>
<keyword evidence="2" id="KW-1185">Reference proteome</keyword>
<dbReference type="GO" id="GO:0016787">
    <property type="term" value="F:hydrolase activity"/>
    <property type="evidence" value="ECO:0007669"/>
    <property type="project" value="UniProtKB-KW"/>
</dbReference>
<dbReference type="RefSeq" id="WP_395512672.1">
    <property type="nucleotide sequence ID" value="NZ_JBBDHD010000104.1"/>
</dbReference>
<gene>
    <name evidence="1" type="ORF">WDV06_28500</name>
</gene>
<reference evidence="1 2" key="1">
    <citation type="submission" date="2024-03" db="EMBL/GenBank/DDBJ databases">
        <title>Whole genome sequencing of Streptomyces racemochromogenes, to identify antimicrobial biosynthetic gene clusters.</title>
        <authorList>
            <person name="Suryawanshi P."/>
            <person name="Krishnaraj P.U."/>
            <person name="Arun Y.P."/>
            <person name="Suryawanshi M.P."/>
            <person name="Rakshit O."/>
        </authorList>
    </citation>
    <scope>NUCLEOTIDE SEQUENCE [LARGE SCALE GENOMIC DNA]</scope>
    <source>
        <strain evidence="1 2">AUDT626</strain>
    </source>
</reference>
<evidence type="ECO:0000313" key="1">
    <source>
        <dbReference type="EMBL" id="MFH7599004.1"/>
    </source>
</evidence>
<keyword evidence="1" id="KW-0378">Hydrolase</keyword>
<sequence length="170" mass="18598">MTKSGRRFGIAAVVAALVAVMITVVGPQGASAQDQARRGGWDHFGFGVPWENSYGYSQAIRAGDTVYISGQLSHDAAGNLVGVGDFEKQVRTSFENMDKVLAHYKIPRSQIVSMKIYTKDLRKNFDTAARLHKEYVGNHRTTDTILGVSDLAFPDQLVEIEAVALVKPRS</sequence>
<dbReference type="InterPro" id="IPR035959">
    <property type="entry name" value="RutC-like_sf"/>
</dbReference>
<organism evidence="1 2">
    <name type="scientific">Streptomyces racemochromogenes</name>
    <dbReference type="NCBI Taxonomy" id="67353"/>
    <lineage>
        <taxon>Bacteria</taxon>
        <taxon>Bacillati</taxon>
        <taxon>Actinomycetota</taxon>
        <taxon>Actinomycetes</taxon>
        <taxon>Kitasatosporales</taxon>
        <taxon>Streptomycetaceae</taxon>
        <taxon>Streptomyces</taxon>
    </lineage>
</organism>
<dbReference type="Proteomes" id="UP001610631">
    <property type="component" value="Unassembled WGS sequence"/>
</dbReference>
<dbReference type="PANTHER" id="PTHR43857:SF1">
    <property type="entry name" value="YJGH FAMILY PROTEIN"/>
    <property type="match status" value="1"/>
</dbReference>
<comment type="caution">
    <text evidence="1">The sequence shown here is derived from an EMBL/GenBank/DDBJ whole genome shotgun (WGS) entry which is preliminary data.</text>
</comment>
<accession>A0ABW7PKQ5</accession>
<dbReference type="CDD" id="cd00448">
    <property type="entry name" value="YjgF_YER057c_UK114_family"/>
    <property type="match status" value="1"/>
</dbReference>